<dbReference type="EMBL" id="BAQD01000011">
    <property type="protein sequence ID" value="GBQ06422.1"/>
    <property type="molecule type" value="Genomic_DNA"/>
</dbReference>
<reference evidence="1" key="1">
    <citation type="submission" date="2013-04" db="EMBL/GenBank/DDBJ databases">
        <title>The genome sequencing project of 58 acetic acid bacteria.</title>
        <authorList>
            <person name="Okamoto-Kainuma A."/>
            <person name="Ishikawa M."/>
            <person name="Umino S."/>
            <person name="Koizumi Y."/>
            <person name="Shiwa Y."/>
            <person name="Yoshikawa H."/>
            <person name="Matsutani M."/>
            <person name="Matsushita K."/>
        </authorList>
    </citation>
    <scope>NUCLEOTIDE SEQUENCE</scope>
    <source>
        <strain evidence="1">DSM 15669</strain>
    </source>
</reference>
<dbReference type="Proteomes" id="UP001062901">
    <property type="component" value="Unassembled WGS sequence"/>
</dbReference>
<evidence type="ECO:0000313" key="2">
    <source>
        <dbReference type="Proteomes" id="UP001062901"/>
    </source>
</evidence>
<protein>
    <submittedName>
        <fullName evidence="1">Uncharacterized protein</fullName>
    </submittedName>
</protein>
<organism evidence="1 2">
    <name type="scientific">Saccharibacter floricola DSM 15669</name>
    <dbReference type="NCBI Taxonomy" id="1123227"/>
    <lineage>
        <taxon>Bacteria</taxon>
        <taxon>Pseudomonadati</taxon>
        <taxon>Pseudomonadota</taxon>
        <taxon>Alphaproteobacteria</taxon>
        <taxon>Acetobacterales</taxon>
        <taxon>Acetobacteraceae</taxon>
        <taxon>Saccharibacter</taxon>
    </lineage>
</organism>
<name>A0ABQ0NYA2_9PROT</name>
<sequence length="79" mass="9122">MVRGRWGELLCFLAVLFWVFRKCRIAIHTAQFQSNPIWTDIALLKHMNSNACFSADQDSLPMEFSAIAKKKDISDLMLM</sequence>
<proteinExistence type="predicted"/>
<gene>
    <name evidence="1" type="ORF">AA15669_0933</name>
</gene>
<keyword evidence="2" id="KW-1185">Reference proteome</keyword>
<evidence type="ECO:0000313" key="1">
    <source>
        <dbReference type="EMBL" id="GBQ06422.1"/>
    </source>
</evidence>
<accession>A0ABQ0NYA2</accession>
<comment type="caution">
    <text evidence="1">The sequence shown here is derived from an EMBL/GenBank/DDBJ whole genome shotgun (WGS) entry which is preliminary data.</text>
</comment>